<dbReference type="AlphaFoldDB" id="A0A3L9YYM1"/>
<gene>
    <name evidence="2" type="ORF">BXY75_0169</name>
</gene>
<evidence type="ECO:0000313" key="2">
    <source>
        <dbReference type="EMBL" id="RMA65756.1"/>
    </source>
</evidence>
<evidence type="ECO:0000313" key="3">
    <source>
        <dbReference type="Proteomes" id="UP000271339"/>
    </source>
</evidence>
<feature type="transmembrane region" description="Helical" evidence="1">
    <location>
        <begin position="7"/>
        <end position="27"/>
    </location>
</feature>
<name>A0A3L9YYM1_9FLAO</name>
<keyword evidence="1" id="KW-1133">Transmembrane helix</keyword>
<feature type="transmembrane region" description="Helical" evidence="1">
    <location>
        <begin position="70"/>
        <end position="89"/>
    </location>
</feature>
<protein>
    <submittedName>
        <fullName evidence="2">Uncharacterized protein DUF4199</fullName>
    </submittedName>
</protein>
<feature type="transmembrane region" description="Helical" evidence="1">
    <location>
        <begin position="33"/>
        <end position="50"/>
    </location>
</feature>
<dbReference type="Pfam" id="PF13858">
    <property type="entry name" value="DUF4199"/>
    <property type="match status" value="1"/>
</dbReference>
<comment type="caution">
    <text evidence="2">The sequence shown here is derived from an EMBL/GenBank/DDBJ whole genome shotgun (WGS) entry which is preliminary data.</text>
</comment>
<keyword evidence="1" id="KW-0472">Membrane</keyword>
<accession>A0A3L9YYM1</accession>
<dbReference type="RefSeq" id="WP_121905796.1">
    <property type="nucleotide sequence ID" value="NZ_REFC01000011.1"/>
</dbReference>
<feature type="transmembrane region" description="Helical" evidence="1">
    <location>
        <begin position="109"/>
        <end position="133"/>
    </location>
</feature>
<evidence type="ECO:0000256" key="1">
    <source>
        <dbReference type="SAM" id="Phobius"/>
    </source>
</evidence>
<keyword evidence="3" id="KW-1185">Reference proteome</keyword>
<reference evidence="2 3" key="1">
    <citation type="submission" date="2018-10" db="EMBL/GenBank/DDBJ databases">
        <title>Genomic Encyclopedia of Archaeal and Bacterial Type Strains, Phase II (KMG-II): from individual species to whole genera.</title>
        <authorList>
            <person name="Goeker M."/>
        </authorList>
    </citation>
    <scope>NUCLEOTIDE SEQUENCE [LARGE SCALE GENOMIC DNA]</scope>
    <source>
        <strain evidence="2 3">DSM 23424</strain>
    </source>
</reference>
<dbReference type="EMBL" id="REFC01000011">
    <property type="protein sequence ID" value="RMA65756.1"/>
    <property type="molecule type" value="Genomic_DNA"/>
</dbReference>
<organism evidence="2 3">
    <name type="scientific">Ulvibacter antarcticus</name>
    <dbReference type="NCBI Taxonomy" id="442714"/>
    <lineage>
        <taxon>Bacteria</taxon>
        <taxon>Pseudomonadati</taxon>
        <taxon>Bacteroidota</taxon>
        <taxon>Flavobacteriia</taxon>
        <taxon>Flavobacteriales</taxon>
        <taxon>Flavobacteriaceae</taxon>
        <taxon>Ulvibacter</taxon>
    </lineage>
</organism>
<keyword evidence="1" id="KW-0812">Transmembrane</keyword>
<dbReference type="Proteomes" id="UP000271339">
    <property type="component" value="Unassembled WGS sequence"/>
</dbReference>
<sequence>MSKIYTRYGILMAIALVAYFLLLKLFGLHQYPVFSAANGIIFGAGLMMAMRRYKRDAGSFKYEKGFQVGFMSGALASVIFTIFMAIYMYQIDTEFAVRILESWGQGYELGTFMLLFTIFVMGVSTSLVLSLAYMQLLKDSWNTPEGKRNTLK</sequence>
<dbReference type="InterPro" id="IPR025250">
    <property type="entry name" value="DUF4199"/>
</dbReference>
<proteinExistence type="predicted"/>
<dbReference type="OrthoDB" id="1450060at2"/>